<dbReference type="InterPro" id="IPR016181">
    <property type="entry name" value="Acyl_CoA_acyltransferase"/>
</dbReference>
<dbReference type="PROSITE" id="PS51186">
    <property type="entry name" value="GNAT"/>
    <property type="match status" value="1"/>
</dbReference>
<reference evidence="2 4" key="2">
    <citation type="journal article" date="2015" name="Int. J. Syst. Evol. Microbiol.">
        <title>Acinetobacter seifertii sp. nov., a member of the Acinetobacter calcoaceticus-Acinetobacter baumannii complex isolated from human clinical specimens.</title>
        <authorList>
            <person name="Nemec A."/>
            <person name="Krizova L."/>
            <person name="Maixnerova M."/>
            <person name="Sedo O."/>
            <person name="Brisse S."/>
            <person name="Higgins P.G."/>
        </authorList>
    </citation>
    <scope>NUCLEOTIDE SEQUENCE [LARGE SCALE GENOMIC DNA]</scope>
    <source>
        <strain evidence="2 4">NIPH 973</strain>
    </source>
</reference>
<dbReference type="EMBL" id="CP077365">
    <property type="protein sequence ID" value="QXB47181.1"/>
    <property type="molecule type" value="Genomic_DNA"/>
</dbReference>
<dbReference type="InterPro" id="IPR000182">
    <property type="entry name" value="GNAT_dom"/>
</dbReference>
<dbReference type="GO" id="GO:0016747">
    <property type="term" value="F:acyltransferase activity, transferring groups other than amino-acyl groups"/>
    <property type="evidence" value="ECO:0007669"/>
    <property type="project" value="InterPro"/>
</dbReference>
<accession>N8S952</accession>
<name>N8S952_9GAMM</name>
<dbReference type="CDD" id="cd04301">
    <property type="entry name" value="NAT_SF"/>
    <property type="match status" value="1"/>
</dbReference>
<reference evidence="3 5" key="3">
    <citation type="submission" date="2021-06" db="EMBL/GenBank/DDBJ databases">
        <title>FDA dAtabase for Regulatory Grade micrObial Sequences (FDA-ARGOS): Supporting development and validation of Infectious Disease Dx tests.</title>
        <authorList>
            <person name="Sproer C."/>
            <person name="Gronow S."/>
            <person name="Severitt S."/>
            <person name="Schroder I."/>
            <person name="Tallon L."/>
            <person name="Sadzewicz L."/>
            <person name="Zhao X."/>
            <person name="Boylan J."/>
            <person name="Ott S."/>
            <person name="Bowen H."/>
            <person name="Vavikolanu K."/>
            <person name="Mehta A."/>
            <person name="Aluvathingal J."/>
            <person name="Nadendla S."/>
            <person name="Lowell S."/>
            <person name="Myers T."/>
            <person name="Yan Y."/>
        </authorList>
    </citation>
    <scope>NUCLEOTIDE SEQUENCE [LARGE SCALE GENOMIC DNA]</scope>
    <source>
        <strain evidence="3 5">FDAARGOS 1400</strain>
    </source>
</reference>
<keyword evidence="5" id="KW-1185">Reference proteome</keyword>
<gene>
    <name evidence="2" type="ORF">F985_03222</name>
    <name evidence="3" type="ORF">I6L30_04015</name>
</gene>
<sequence length="142" mass="15722">MDISLRLANAADLKAINERYAEVDFVPSHEDELIVLASIGNKIVGQGRVVSIDSNSGELGGIYVFPDNEGLGIARKVVDFLIKNSDFSVLYCLPFAELESFYGSMGFTPVKDIAQVPQAVIEKHEWCNSNYDKPVLLLERNK</sequence>
<evidence type="ECO:0000313" key="3">
    <source>
        <dbReference type="EMBL" id="QXB47181.1"/>
    </source>
</evidence>
<feature type="domain" description="N-acetyltransferase" evidence="1">
    <location>
        <begin position="3"/>
        <end position="127"/>
    </location>
</feature>
<protein>
    <submittedName>
        <fullName evidence="3">GNAT family N-acetyltransferase</fullName>
    </submittedName>
</protein>
<dbReference type="Proteomes" id="UP000013065">
    <property type="component" value="Unassembled WGS sequence"/>
</dbReference>
<dbReference type="PATRIC" id="fig|520709.3.peg.3166"/>
<reference evidence="4" key="1">
    <citation type="submission" date="2013-02" db="EMBL/GenBank/DDBJ databases">
        <title>The Genome Sequence of Acinetobacter sp. NIPH 973.</title>
        <authorList>
            <consortium name="The Broad Institute Genome Sequencing Platform"/>
            <consortium name="The Broad Institute Genome Sequencing Center for Infectious Disease"/>
            <person name="Cerqueira G."/>
            <person name="Feldgarden M."/>
            <person name="Courvalin P."/>
            <person name="Perichon B."/>
            <person name="Grillot-Courvalin C."/>
            <person name="Clermont D."/>
            <person name="Rocha E."/>
            <person name="Yoon E.-J."/>
            <person name="Nemec A."/>
            <person name="Walker B."/>
            <person name="Young S.K."/>
            <person name="Zeng Q."/>
            <person name="Gargeya S."/>
            <person name="Fitzgerald M."/>
            <person name="Haas B."/>
            <person name="Abouelleil A."/>
            <person name="Alvarado L."/>
            <person name="Arachchi H.M."/>
            <person name="Berlin A.M."/>
            <person name="Chapman S.B."/>
            <person name="Dewar J."/>
            <person name="Goldberg J."/>
            <person name="Griggs A."/>
            <person name="Gujja S."/>
            <person name="Hansen M."/>
            <person name="Howarth C."/>
            <person name="Imamovic A."/>
            <person name="Larimer J."/>
            <person name="McCowan C."/>
            <person name="Murphy C."/>
            <person name="Neiman D."/>
            <person name="Pearson M."/>
            <person name="Priest M."/>
            <person name="Roberts A."/>
            <person name="Saif S."/>
            <person name="Shea T."/>
            <person name="Sisk P."/>
            <person name="Sykes S."/>
            <person name="Wortman J."/>
            <person name="Nusbaum C."/>
            <person name="Birren B."/>
        </authorList>
    </citation>
    <scope>NUCLEOTIDE SEQUENCE [LARGE SCALE GENOMIC DNA]</scope>
    <source>
        <strain evidence="4">NIPH 973</strain>
    </source>
</reference>
<dbReference type="SUPFAM" id="SSF55729">
    <property type="entry name" value="Acyl-CoA N-acyltransferases (Nat)"/>
    <property type="match status" value="1"/>
</dbReference>
<dbReference type="AlphaFoldDB" id="N8S952"/>
<evidence type="ECO:0000313" key="5">
    <source>
        <dbReference type="Proteomes" id="UP000683517"/>
    </source>
</evidence>
<dbReference type="HOGENOM" id="CLU_1801838_0_0_6"/>
<dbReference type="Pfam" id="PF13508">
    <property type="entry name" value="Acetyltransf_7"/>
    <property type="match status" value="1"/>
</dbReference>
<dbReference type="Proteomes" id="UP000683517">
    <property type="component" value="Chromosome"/>
</dbReference>
<dbReference type="EMBL" id="APOO01000022">
    <property type="protein sequence ID" value="ENU42334.1"/>
    <property type="molecule type" value="Genomic_DNA"/>
</dbReference>
<dbReference type="OrthoDB" id="8780005at2"/>
<dbReference type="RefSeq" id="WP_004702550.1">
    <property type="nucleotide sequence ID" value="NZ_CP077365.1"/>
</dbReference>
<dbReference type="Gene3D" id="3.40.630.30">
    <property type="match status" value="1"/>
</dbReference>
<evidence type="ECO:0000259" key="1">
    <source>
        <dbReference type="PROSITE" id="PS51186"/>
    </source>
</evidence>
<organism evidence="2 4">
    <name type="scientific">Acinetobacter seifertii</name>
    <dbReference type="NCBI Taxonomy" id="1530123"/>
    <lineage>
        <taxon>Bacteria</taxon>
        <taxon>Pseudomonadati</taxon>
        <taxon>Pseudomonadota</taxon>
        <taxon>Gammaproteobacteria</taxon>
        <taxon>Moraxellales</taxon>
        <taxon>Moraxellaceae</taxon>
        <taxon>Acinetobacter</taxon>
        <taxon>Acinetobacter calcoaceticus/baumannii complex</taxon>
    </lineage>
</organism>
<proteinExistence type="predicted"/>
<evidence type="ECO:0000313" key="4">
    <source>
        <dbReference type="Proteomes" id="UP000013065"/>
    </source>
</evidence>
<evidence type="ECO:0000313" key="2">
    <source>
        <dbReference type="EMBL" id="ENU42334.1"/>
    </source>
</evidence>